<evidence type="ECO:0000313" key="3">
    <source>
        <dbReference type="Proteomes" id="UP000035760"/>
    </source>
</evidence>
<dbReference type="STRING" id="1400863.BN873_890022"/>
<evidence type="ECO:0000256" key="1">
    <source>
        <dbReference type="SAM" id="MobiDB-lite"/>
    </source>
</evidence>
<name>W6M838_9GAMM</name>
<evidence type="ECO:0000313" key="2">
    <source>
        <dbReference type="EMBL" id="CDI04116.1"/>
    </source>
</evidence>
<feature type="region of interest" description="Disordered" evidence="1">
    <location>
        <begin position="1"/>
        <end position="25"/>
    </location>
</feature>
<gene>
    <name evidence="2" type="ORF">BN873_890022</name>
</gene>
<protein>
    <submittedName>
        <fullName evidence="2">Uncharacterized protein</fullName>
    </submittedName>
</protein>
<dbReference type="Proteomes" id="UP000035760">
    <property type="component" value="Unassembled WGS sequence"/>
</dbReference>
<dbReference type="AlphaFoldDB" id="W6M838"/>
<dbReference type="EMBL" id="CBTJ020000101">
    <property type="protein sequence ID" value="CDI04116.1"/>
    <property type="molecule type" value="Genomic_DNA"/>
</dbReference>
<comment type="caution">
    <text evidence="2">The sequence shown here is derived from an EMBL/GenBank/DDBJ whole genome shotgun (WGS) entry which is preliminary data.</text>
</comment>
<keyword evidence="3" id="KW-1185">Reference proteome</keyword>
<organism evidence="2 3">
    <name type="scientific">Candidatus Competibacter denitrificans Run_A_D11</name>
    <dbReference type="NCBI Taxonomy" id="1400863"/>
    <lineage>
        <taxon>Bacteria</taxon>
        <taxon>Pseudomonadati</taxon>
        <taxon>Pseudomonadota</taxon>
        <taxon>Gammaproteobacteria</taxon>
        <taxon>Candidatus Competibacteraceae</taxon>
        <taxon>Candidatus Competibacter</taxon>
    </lineage>
</organism>
<sequence length="37" mass="3965">MAGRLLAQEKAPPPPQAKPIQGRFAVSGQTDLFKDEA</sequence>
<accession>W6M838</accession>
<reference evidence="2" key="1">
    <citation type="submission" date="2013-07" db="EMBL/GenBank/DDBJ databases">
        <authorList>
            <person name="McIlroy S."/>
        </authorList>
    </citation>
    <scope>NUCLEOTIDE SEQUENCE [LARGE SCALE GENOMIC DNA]</scope>
    <source>
        <strain evidence="2">Run_A_D11</strain>
    </source>
</reference>
<reference evidence="2" key="2">
    <citation type="submission" date="2014-03" db="EMBL/GenBank/DDBJ databases">
        <title>Candidatus Competibacter-lineage genomes retrieved from metagenomes reveal functional metabolic diversity.</title>
        <authorList>
            <person name="McIlroy S.J."/>
            <person name="Albertsen M."/>
            <person name="Andresen E.K."/>
            <person name="Saunders A.M."/>
            <person name="Kristiansen R."/>
            <person name="Stokholm-Bjerregaard M."/>
            <person name="Nielsen K.L."/>
            <person name="Nielsen P.H."/>
        </authorList>
    </citation>
    <scope>NUCLEOTIDE SEQUENCE</scope>
    <source>
        <strain evidence="2">Run_A_D11</strain>
    </source>
</reference>
<proteinExistence type="predicted"/>